<dbReference type="Proteomes" id="UP001523262">
    <property type="component" value="Unassembled WGS sequence"/>
</dbReference>
<dbReference type="Pfam" id="PF04307">
    <property type="entry name" value="YdjM"/>
    <property type="match status" value="1"/>
</dbReference>
<comment type="caution">
    <text evidence="2">The sequence shown here is derived from an EMBL/GenBank/DDBJ whole genome shotgun (WGS) entry which is preliminary data.</text>
</comment>
<organism evidence="2 3">
    <name type="scientific">Neobacillus pocheonensis</name>
    <dbReference type="NCBI Taxonomy" id="363869"/>
    <lineage>
        <taxon>Bacteria</taxon>
        <taxon>Bacillati</taxon>
        <taxon>Bacillota</taxon>
        <taxon>Bacilli</taxon>
        <taxon>Bacillales</taxon>
        <taxon>Bacillaceae</taxon>
        <taxon>Neobacillus</taxon>
    </lineage>
</organism>
<dbReference type="PANTHER" id="PTHR35531">
    <property type="entry name" value="INNER MEMBRANE PROTEIN YBCI-RELATED"/>
    <property type="match status" value="1"/>
</dbReference>
<protein>
    <submittedName>
        <fullName evidence="2">Metal-dependent hydrolase</fullName>
    </submittedName>
</protein>
<feature type="transmembrane region" description="Helical" evidence="1">
    <location>
        <begin position="21"/>
        <end position="40"/>
    </location>
</feature>
<keyword evidence="2" id="KW-0378">Hydrolase</keyword>
<evidence type="ECO:0000313" key="3">
    <source>
        <dbReference type="Proteomes" id="UP001523262"/>
    </source>
</evidence>
<evidence type="ECO:0000256" key="1">
    <source>
        <dbReference type="SAM" id="Phobius"/>
    </source>
</evidence>
<evidence type="ECO:0000313" key="2">
    <source>
        <dbReference type="EMBL" id="MCM2534117.1"/>
    </source>
</evidence>
<sequence>MGRKVPLIDNIISTVFGHRSFTHSLLFLVLAFFLFQQTSWRKDFEFGILLGMFSHMVLDMLTKQGIKFLWPLKINIGIPGGIRTGGAIEQGFFTVLVVYLCYVGYQIYL</sequence>
<keyword evidence="1" id="KW-0472">Membrane</keyword>
<name>A0ABT0WCR8_9BACI</name>
<proteinExistence type="predicted"/>
<reference evidence="2 3" key="1">
    <citation type="submission" date="2022-06" db="EMBL/GenBank/DDBJ databases">
        <authorList>
            <person name="Jeon C.O."/>
        </authorList>
    </citation>
    <scope>NUCLEOTIDE SEQUENCE [LARGE SCALE GENOMIC DNA]</scope>
    <source>
        <strain evidence="2 3">KCTC 13943</strain>
    </source>
</reference>
<gene>
    <name evidence="2" type="ORF">NDK43_19320</name>
</gene>
<dbReference type="GO" id="GO:0016787">
    <property type="term" value="F:hydrolase activity"/>
    <property type="evidence" value="ECO:0007669"/>
    <property type="project" value="UniProtKB-KW"/>
</dbReference>
<dbReference type="EMBL" id="JAMQCR010000001">
    <property type="protein sequence ID" value="MCM2534117.1"/>
    <property type="molecule type" value="Genomic_DNA"/>
</dbReference>
<keyword evidence="1" id="KW-1133">Transmembrane helix</keyword>
<keyword evidence="3" id="KW-1185">Reference proteome</keyword>
<feature type="transmembrane region" description="Helical" evidence="1">
    <location>
        <begin position="87"/>
        <end position="108"/>
    </location>
</feature>
<dbReference type="PANTHER" id="PTHR35531:SF1">
    <property type="entry name" value="INNER MEMBRANE PROTEIN YBCI-RELATED"/>
    <property type="match status" value="1"/>
</dbReference>
<keyword evidence="1" id="KW-0812">Transmembrane</keyword>
<accession>A0ABT0WCR8</accession>
<dbReference type="InterPro" id="IPR007404">
    <property type="entry name" value="YdjM-like"/>
</dbReference>